<dbReference type="RefSeq" id="WP_232418492.1">
    <property type="nucleotide sequence ID" value="NZ_CP101990.1"/>
</dbReference>
<accession>A0ABY5KH96</accession>
<organism evidence="2 3">
    <name type="scientific">Aeromicrobium duanguangcaii</name>
    <dbReference type="NCBI Taxonomy" id="2968086"/>
    <lineage>
        <taxon>Bacteria</taxon>
        <taxon>Bacillati</taxon>
        <taxon>Actinomycetota</taxon>
        <taxon>Actinomycetes</taxon>
        <taxon>Propionibacteriales</taxon>
        <taxon>Nocardioidaceae</taxon>
        <taxon>Aeromicrobium</taxon>
    </lineage>
</organism>
<evidence type="ECO:0000313" key="3">
    <source>
        <dbReference type="Proteomes" id="UP001315860"/>
    </source>
</evidence>
<protein>
    <submittedName>
        <fullName evidence="2">DUF4012 domain-containing protein</fullName>
    </submittedName>
</protein>
<dbReference type="Proteomes" id="UP001315860">
    <property type="component" value="Chromosome"/>
</dbReference>
<keyword evidence="3" id="KW-1185">Reference proteome</keyword>
<keyword evidence="1" id="KW-0812">Transmembrane</keyword>
<evidence type="ECO:0000256" key="1">
    <source>
        <dbReference type="SAM" id="Phobius"/>
    </source>
</evidence>
<proteinExistence type="predicted"/>
<feature type="transmembrane region" description="Helical" evidence="1">
    <location>
        <begin position="12"/>
        <end position="32"/>
    </location>
</feature>
<sequence>MFSRITWRSPAVWLTTGFVLAVVGFALVPFMLEARTVASSLLRAQDEATRLKDQLASGDAEGARGSLSRLQADSAEAHRVSRGGMWDAAAKVPWLGRNVEAVQITSASIDDIASRGLPPVVEAGTALSADSFKPRNGTIDVKALAALAPAVASASDVLERNADRIGAIEAESLVGPLVRPVLDLQRQIDDADRAADAASRVMRLAPASLGADGVQNYLLVFQTNAEIRSTGGMGGVFVLLSTENGTITLGEQSSSEDLNRGTDGTRLADAALSDDEKRAFGTLMGRDVRAANISPDYPRVAQIWADRAEAAYGVDVDGVISLDAVAMSYVLRGVGSVDVGEGAKLTADNAIDRLLNGVYLQYEDPADQDAYFEAATSRTFEAVMSGRGDWTQVVSSLSEAVGERRLQVWFRDGERQRVIASTDVAGRVVQADDTPHVGLYITDSAQSKMQYYLRYDTRVKATTCSADRRQTISVTTSFRNQFSGDPKKTPWYIVGRGDRTAKGNQLLTYRLLTPKGGQVTGFTIDGTEQYLASSKVTYKDRAVQYGTLKVPPGDEISVTWQVQTAPGAVADARYFETPGIATSSNDVRVPSACR</sequence>
<dbReference type="InterPro" id="IPR025101">
    <property type="entry name" value="DUF4012"/>
</dbReference>
<evidence type="ECO:0000313" key="2">
    <source>
        <dbReference type="EMBL" id="UUI68410.1"/>
    </source>
</evidence>
<keyword evidence="1" id="KW-1133">Transmembrane helix</keyword>
<dbReference type="EMBL" id="CP101990">
    <property type="protein sequence ID" value="UUI68410.1"/>
    <property type="molecule type" value="Genomic_DNA"/>
</dbReference>
<reference evidence="2 3" key="1">
    <citation type="submission" date="2022-07" db="EMBL/GenBank/DDBJ databases">
        <title>Novel species in genus Aeromicrobium.</title>
        <authorList>
            <person name="Ye L."/>
        </authorList>
    </citation>
    <scope>NUCLEOTIDE SEQUENCE [LARGE SCALE GENOMIC DNA]</scope>
    <source>
        <strain evidence="3">zg-Y50</strain>
    </source>
</reference>
<gene>
    <name evidence="2" type="ORF">NP095_14550</name>
</gene>
<name>A0ABY5KH96_9ACTN</name>
<keyword evidence="1" id="KW-0472">Membrane</keyword>
<dbReference type="Pfam" id="PF13196">
    <property type="entry name" value="DUF4012"/>
    <property type="match status" value="1"/>
</dbReference>